<evidence type="ECO:0000313" key="3">
    <source>
        <dbReference type="Proteomes" id="UP001272137"/>
    </source>
</evidence>
<dbReference type="Proteomes" id="UP001272137">
    <property type="component" value="Unassembled WGS sequence"/>
</dbReference>
<dbReference type="AlphaFoldDB" id="A0AAW9CQU3"/>
<sequence length="94" mass="9985">MSPGGPPAECVLRSTGAAVDVAARAGPIIQAPRAMCDRKSNFPCFWTPACNDGNRARTRRASPGPVRKSSTVLAVQHAPRHASVRGESSWFGRN</sequence>
<organism evidence="2 3">
    <name type="scientific">Burkholderia thailandensis</name>
    <dbReference type="NCBI Taxonomy" id="57975"/>
    <lineage>
        <taxon>Bacteria</taxon>
        <taxon>Pseudomonadati</taxon>
        <taxon>Pseudomonadota</taxon>
        <taxon>Betaproteobacteria</taxon>
        <taxon>Burkholderiales</taxon>
        <taxon>Burkholderiaceae</taxon>
        <taxon>Burkholderia</taxon>
        <taxon>pseudomallei group</taxon>
    </lineage>
</organism>
<name>A0AAW9CQU3_BURTH</name>
<accession>A0AAW9CQU3</accession>
<feature type="region of interest" description="Disordered" evidence="1">
    <location>
        <begin position="53"/>
        <end position="94"/>
    </location>
</feature>
<evidence type="ECO:0000256" key="1">
    <source>
        <dbReference type="SAM" id="MobiDB-lite"/>
    </source>
</evidence>
<comment type="caution">
    <text evidence="2">The sequence shown here is derived from an EMBL/GenBank/DDBJ whole genome shotgun (WGS) entry which is preliminary data.</text>
</comment>
<proteinExistence type="predicted"/>
<dbReference type="EMBL" id="QXCT01000001">
    <property type="protein sequence ID" value="MDW9253283.1"/>
    <property type="molecule type" value="Genomic_DNA"/>
</dbReference>
<reference evidence="2" key="1">
    <citation type="submission" date="2018-08" db="EMBL/GenBank/DDBJ databases">
        <title>Identification of Burkholderia cepacia strains that express a Burkholderia pseudomallei-like capsular polysaccharide.</title>
        <authorList>
            <person name="Burtnick M.N."/>
            <person name="Vongsouvath M."/>
            <person name="Newton P."/>
            <person name="Wuthiekanun V."/>
            <person name="Limmathurotsakul D."/>
            <person name="Brett P.J."/>
            <person name="Chantratita N."/>
            <person name="Dance D.A."/>
        </authorList>
    </citation>
    <scope>NUCLEOTIDE SEQUENCE</scope>
    <source>
        <strain evidence="2">SBXCC001</strain>
    </source>
</reference>
<protein>
    <submittedName>
        <fullName evidence="2">Uncharacterized protein</fullName>
    </submittedName>
</protein>
<gene>
    <name evidence="2" type="ORF">C7S16_4859</name>
</gene>
<evidence type="ECO:0000313" key="2">
    <source>
        <dbReference type="EMBL" id="MDW9253283.1"/>
    </source>
</evidence>